<dbReference type="PANTHER" id="PTHR12565">
    <property type="entry name" value="STEROL REGULATORY ELEMENT-BINDING PROTEIN"/>
    <property type="match status" value="1"/>
</dbReference>
<dbReference type="GO" id="GO:0005634">
    <property type="term" value="C:nucleus"/>
    <property type="evidence" value="ECO:0007669"/>
    <property type="project" value="UniProtKB-SubCell"/>
</dbReference>
<keyword evidence="8" id="KW-1185">Reference proteome</keyword>
<evidence type="ECO:0000259" key="6">
    <source>
        <dbReference type="PROSITE" id="PS50888"/>
    </source>
</evidence>
<dbReference type="Gene3D" id="4.10.280.10">
    <property type="entry name" value="Helix-loop-helix DNA-binding domain"/>
    <property type="match status" value="1"/>
</dbReference>
<dbReference type="SUPFAM" id="SSF47459">
    <property type="entry name" value="HLH, helix-loop-helix DNA-binding domain"/>
    <property type="match status" value="1"/>
</dbReference>
<dbReference type="AlphaFoldDB" id="A0A498JQT1"/>
<dbReference type="Proteomes" id="UP000290289">
    <property type="component" value="Chromosome 6"/>
</dbReference>
<dbReference type="SMART" id="SM00353">
    <property type="entry name" value="HLH"/>
    <property type="match status" value="1"/>
</dbReference>
<accession>A0A498JQT1</accession>
<dbReference type="CDD" id="cd18919">
    <property type="entry name" value="bHLH_AtBPE_like"/>
    <property type="match status" value="1"/>
</dbReference>
<evidence type="ECO:0000256" key="5">
    <source>
        <dbReference type="SAM" id="MobiDB-lite"/>
    </source>
</evidence>
<gene>
    <name evidence="7" type="ORF">DVH24_008452</name>
</gene>
<dbReference type="STRING" id="3750.A0A498JQT1"/>
<dbReference type="InterPro" id="IPR024097">
    <property type="entry name" value="bHLH_ZIP_TF"/>
</dbReference>
<dbReference type="GO" id="GO:0046983">
    <property type="term" value="F:protein dimerization activity"/>
    <property type="evidence" value="ECO:0007669"/>
    <property type="project" value="InterPro"/>
</dbReference>
<comment type="caution">
    <text evidence="7">The sequence shown here is derived from an EMBL/GenBank/DDBJ whole genome shotgun (WGS) entry which is preliminary data.</text>
</comment>
<evidence type="ECO:0000256" key="4">
    <source>
        <dbReference type="ARBA" id="ARBA00023242"/>
    </source>
</evidence>
<feature type="compositionally biased region" description="Polar residues" evidence="5">
    <location>
        <begin position="79"/>
        <end position="92"/>
    </location>
</feature>
<sequence>MAAFSYQNLHHLSLLDSIFLPNAPTTNSINTDSNFSQSFYPSEPLTQEIQADNNSRAVESSCTMDHSSTKVAFSDNENDPSVTKNKSTESSTVVDVDRIEIGDQVTQKVTPMGKKRKSSTGSSFNSAQSKGTKEQKGKKQKKIDGGTKKDEEKKIKSDEEDQVKVREGPPTGYIHVRARRGQATDSHSLAERVRRQKISERMKMLQRLVPGCDKITGRAVMLDEIINYVQSLQNQVEFLSVKLDSLNPMFYDFGIDIGALVVKPERLCSTESPYQSVPQCNPTQPTPFADTSTNITATTAVAAAAATTNNNCPFLDSSASLLLQRPNTFFQDGESLLWDVEDQRQSFLNPSGFSNSNLCSFN</sequence>
<organism evidence="7 8">
    <name type="scientific">Malus domestica</name>
    <name type="common">Apple</name>
    <name type="synonym">Pyrus malus</name>
    <dbReference type="NCBI Taxonomy" id="3750"/>
    <lineage>
        <taxon>Eukaryota</taxon>
        <taxon>Viridiplantae</taxon>
        <taxon>Streptophyta</taxon>
        <taxon>Embryophyta</taxon>
        <taxon>Tracheophyta</taxon>
        <taxon>Spermatophyta</taxon>
        <taxon>Magnoliopsida</taxon>
        <taxon>eudicotyledons</taxon>
        <taxon>Gunneridae</taxon>
        <taxon>Pentapetalae</taxon>
        <taxon>rosids</taxon>
        <taxon>fabids</taxon>
        <taxon>Rosales</taxon>
        <taxon>Rosaceae</taxon>
        <taxon>Amygdaloideae</taxon>
        <taxon>Maleae</taxon>
        <taxon>Malus</taxon>
    </lineage>
</organism>
<comment type="subcellular location">
    <subcellularLocation>
        <location evidence="1">Nucleus</location>
    </subcellularLocation>
</comment>
<dbReference type="InterPro" id="IPR036638">
    <property type="entry name" value="HLH_DNA-bd_sf"/>
</dbReference>
<protein>
    <recommendedName>
        <fullName evidence="6">BHLH domain-containing protein</fullName>
    </recommendedName>
</protein>
<dbReference type="Pfam" id="PF00010">
    <property type="entry name" value="HLH"/>
    <property type="match status" value="1"/>
</dbReference>
<feature type="domain" description="BHLH" evidence="6">
    <location>
        <begin position="182"/>
        <end position="232"/>
    </location>
</feature>
<dbReference type="PROSITE" id="PS50888">
    <property type="entry name" value="BHLH"/>
    <property type="match status" value="1"/>
</dbReference>
<dbReference type="SMR" id="A0A498JQT1"/>
<proteinExistence type="predicted"/>
<evidence type="ECO:0000256" key="3">
    <source>
        <dbReference type="ARBA" id="ARBA00023163"/>
    </source>
</evidence>
<feature type="region of interest" description="Disordered" evidence="5">
    <location>
        <begin position="68"/>
        <end position="92"/>
    </location>
</feature>
<evidence type="ECO:0000313" key="7">
    <source>
        <dbReference type="EMBL" id="RXH95952.1"/>
    </source>
</evidence>
<evidence type="ECO:0000313" key="8">
    <source>
        <dbReference type="Proteomes" id="UP000290289"/>
    </source>
</evidence>
<keyword evidence="4" id="KW-0539">Nucleus</keyword>
<evidence type="ECO:0000256" key="2">
    <source>
        <dbReference type="ARBA" id="ARBA00023015"/>
    </source>
</evidence>
<dbReference type="PANTHER" id="PTHR12565:SF431">
    <property type="entry name" value="TRANSCRIPTION FACTOR BHLH137"/>
    <property type="match status" value="1"/>
</dbReference>
<feature type="region of interest" description="Disordered" evidence="5">
    <location>
        <begin position="104"/>
        <end position="172"/>
    </location>
</feature>
<feature type="compositionally biased region" description="Basic and acidic residues" evidence="5">
    <location>
        <begin position="131"/>
        <end position="167"/>
    </location>
</feature>
<dbReference type="GO" id="GO:0003700">
    <property type="term" value="F:DNA-binding transcription factor activity"/>
    <property type="evidence" value="ECO:0007669"/>
    <property type="project" value="TreeGrafter"/>
</dbReference>
<name>A0A498JQT1_MALDO</name>
<evidence type="ECO:0000256" key="1">
    <source>
        <dbReference type="ARBA" id="ARBA00004123"/>
    </source>
</evidence>
<feature type="compositionally biased region" description="Polar residues" evidence="5">
    <location>
        <begin position="119"/>
        <end position="129"/>
    </location>
</feature>
<dbReference type="EMBL" id="RDQH01000332">
    <property type="protein sequence ID" value="RXH95952.1"/>
    <property type="molecule type" value="Genomic_DNA"/>
</dbReference>
<keyword evidence="2" id="KW-0805">Transcription regulation</keyword>
<keyword evidence="3" id="KW-0804">Transcription</keyword>
<reference evidence="7 8" key="1">
    <citation type="submission" date="2018-10" db="EMBL/GenBank/DDBJ databases">
        <title>A high-quality apple genome assembly.</title>
        <authorList>
            <person name="Hu J."/>
        </authorList>
    </citation>
    <scope>NUCLEOTIDE SEQUENCE [LARGE SCALE GENOMIC DNA]</scope>
    <source>
        <strain evidence="8">cv. HFTH1</strain>
        <tissue evidence="7">Young leaf</tissue>
    </source>
</reference>
<dbReference type="FunFam" id="4.10.280.10:FF:000002">
    <property type="entry name" value="Basic helix-loop-helix transcription factor"/>
    <property type="match status" value="1"/>
</dbReference>
<dbReference type="InterPro" id="IPR011598">
    <property type="entry name" value="bHLH_dom"/>
</dbReference>